<dbReference type="PANTHER" id="PTHR22624">
    <property type="entry name" value="CYSTEINE PROTEASE ATG4"/>
    <property type="match status" value="1"/>
</dbReference>
<protein>
    <recommendedName>
        <fullName evidence="11">Cysteine protease</fullName>
        <ecNumber evidence="11">3.4.22.-</ecNumber>
    </recommendedName>
</protein>
<feature type="domain" description="Peptidase C54 catalytic" evidence="12">
    <location>
        <begin position="79"/>
        <end position="353"/>
    </location>
</feature>
<organism evidence="13 14">
    <name type="scientific">Petrolisthes cinctipes</name>
    <name type="common">Flat porcelain crab</name>
    <dbReference type="NCBI Taxonomy" id="88211"/>
    <lineage>
        <taxon>Eukaryota</taxon>
        <taxon>Metazoa</taxon>
        <taxon>Ecdysozoa</taxon>
        <taxon>Arthropoda</taxon>
        <taxon>Crustacea</taxon>
        <taxon>Multicrustacea</taxon>
        <taxon>Malacostraca</taxon>
        <taxon>Eumalacostraca</taxon>
        <taxon>Eucarida</taxon>
        <taxon>Decapoda</taxon>
        <taxon>Pleocyemata</taxon>
        <taxon>Anomura</taxon>
        <taxon>Galatheoidea</taxon>
        <taxon>Porcellanidae</taxon>
        <taxon>Petrolisthes</taxon>
    </lineage>
</organism>
<dbReference type="AlphaFoldDB" id="A0AAE1BQY7"/>
<keyword evidence="14" id="KW-1185">Reference proteome</keyword>
<evidence type="ECO:0000313" key="14">
    <source>
        <dbReference type="Proteomes" id="UP001286313"/>
    </source>
</evidence>
<dbReference type="GO" id="GO:0035973">
    <property type="term" value="P:aggrephagy"/>
    <property type="evidence" value="ECO:0007669"/>
    <property type="project" value="TreeGrafter"/>
</dbReference>
<accession>A0AAE1BQY7</accession>
<keyword evidence="5 11" id="KW-0645">Protease</keyword>
<dbReference type="EMBL" id="JAWQEG010006878">
    <property type="protein sequence ID" value="KAK3853654.1"/>
    <property type="molecule type" value="Genomic_DNA"/>
</dbReference>
<dbReference type="PANTHER" id="PTHR22624:SF49">
    <property type="entry name" value="CYSTEINE PROTEASE"/>
    <property type="match status" value="1"/>
</dbReference>
<dbReference type="GO" id="GO:0019786">
    <property type="term" value="F:protein-phosphatidylethanolamide deconjugating activity"/>
    <property type="evidence" value="ECO:0007669"/>
    <property type="project" value="InterPro"/>
</dbReference>
<evidence type="ECO:0000313" key="13">
    <source>
        <dbReference type="EMBL" id="KAK3853654.1"/>
    </source>
</evidence>
<dbReference type="GO" id="GO:0004197">
    <property type="term" value="F:cysteine-type endopeptidase activity"/>
    <property type="evidence" value="ECO:0007669"/>
    <property type="project" value="TreeGrafter"/>
</dbReference>
<name>A0AAE1BQY7_PETCI</name>
<dbReference type="GO" id="GO:0016485">
    <property type="term" value="P:protein processing"/>
    <property type="evidence" value="ECO:0007669"/>
    <property type="project" value="TreeGrafter"/>
</dbReference>
<evidence type="ECO:0000256" key="2">
    <source>
        <dbReference type="ARBA" id="ARBA00010958"/>
    </source>
</evidence>
<dbReference type="SUPFAM" id="SSF54001">
    <property type="entry name" value="Cysteine proteinases"/>
    <property type="match status" value="1"/>
</dbReference>
<evidence type="ECO:0000256" key="7">
    <source>
        <dbReference type="ARBA" id="ARBA00022807"/>
    </source>
</evidence>
<evidence type="ECO:0000256" key="3">
    <source>
        <dbReference type="ARBA" id="ARBA00022448"/>
    </source>
</evidence>
<evidence type="ECO:0000256" key="5">
    <source>
        <dbReference type="ARBA" id="ARBA00022670"/>
    </source>
</evidence>
<dbReference type="EC" id="3.4.22.-" evidence="11"/>
<gene>
    <name evidence="13" type="ORF">Pcinc_039814</name>
</gene>
<keyword evidence="8 11" id="KW-0653">Protein transport</keyword>
<dbReference type="GO" id="GO:0000423">
    <property type="term" value="P:mitophagy"/>
    <property type="evidence" value="ECO:0007669"/>
    <property type="project" value="TreeGrafter"/>
</dbReference>
<comment type="catalytic activity">
    <reaction evidence="10">
        <text>[protein]-C-terminal L-amino acid-glycyl-phosphatidylethanolamide + H2O = [protein]-C-terminal L-amino acid-glycine + a 1,2-diacyl-sn-glycero-3-phosphoethanolamine</text>
        <dbReference type="Rhea" id="RHEA:67548"/>
        <dbReference type="Rhea" id="RHEA-COMP:17323"/>
        <dbReference type="Rhea" id="RHEA-COMP:17324"/>
        <dbReference type="ChEBI" id="CHEBI:15377"/>
        <dbReference type="ChEBI" id="CHEBI:64612"/>
        <dbReference type="ChEBI" id="CHEBI:172940"/>
        <dbReference type="ChEBI" id="CHEBI:172941"/>
    </reaction>
    <physiologicalReaction direction="left-to-right" evidence="10">
        <dbReference type="Rhea" id="RHEA:67549"/>
    </physiologicalReaction>
</comment>
<comment type="similarity">
    <text evidence="2 11">Belongs to the peptidase C54 family.</text>
</comment>
<keyword evidence="9 11" id="KW-0072">Autophagy</keyword>
<evidence type="ECO:0000256" key="8">
    <source>
        <dbReference type="ARBA" id="ARBA00022927"/>
    </source>
</evidence>
<evidence type="ECO:0000256" key="11">
    <source>
        <dbReference type="RuleBase" id="RU363115"/>
    </source>
</evidence>
<dbReference type="GO" id="GO:0015031">
    <property type="term" value="P:protein transport"/>
    <property type="evidence" value="ECO:0007669"/>
    <property type="project" value="UniProtKB-KW"/>
</dbReference>
<evidence type="ECO:0000256" key="6">
    <source>
        <dbReference type="ARBA" id="ARBA00022801"/>
    </source>
</evidence>
<dbReference type="InterPro" id="IPR005078">
    <property type="entry name" value="Peptidase_C54"/>
</dbReference>
<evidence type="ECO:0000256" key="9">
    <source>
        <dbReference type="ARBA" id="ARBA00023006"/>
    </source>
</evidence>
<sequence>MIEWWVRRVPYPWRRFLIRVLQVLDPYLCVLFGRLHKLFKMMACMTYEGALSEPEDFPKSDEPVWILGKQYSTQTELTALRSDVQSRIWLTYRRNFPAISDSGYTSDKGWGCMLRCGQMVLAEALVRRHLGREWEWRRGINDPTYLRILSMFEDHRRATFSLHVISQLGVDEGKPIGEWYGPNTVAQVMRKLTPFDEWNNFSVCVAMDNIIIIDEIRCSCQGEGDRTWRPLLLFVPLRLGLAEINPVYVPGLKKCFKMPQSLGLIGGKPNHASYFVGFVGEEVVYLDPHTTQEAGSACHKKSAAGEEEQEEGDIDTSYHCPLAQRMPFLHLDPSLALCFYCGTEKEFDDLCNRLRQDVVAPQSAPLFELASTRPHYMREDVNATLGAAAACMDLEDHHLESDDDEEFEVLQ</sequence>
<comment type="function">
    <text evidence="11">Cysteine protease that plays a key role in autophagy by mediating both proteolytic activation and delipidation of ATG8 family proteins.</text>
</comment>
<evidence type="ECO:0000256" key="10">
    <source>
        <dbReference type="ARBA" id="ARBA00029362"/>
    </source>
</evidence>
<comment type="caution">
    <text evidence="13">The sequence shown here is derived from an EMBL/GenBank/DDBJ whole genome shotgun (WGS) entry which is preliminary data.</text>
</comment>
<reference evidence="13" key="1">
    <citation type="submission" date="2023-10" db="EMBL/GenBank/DDBJ databases">
        <title>Genome assemblies of two species of porcelain crab, Petrolisthes cinctipes and Petrolisthes manimaculis (Anomura: Porcellanidae).</title>
        <authorList>
            <person name="Angst P."/>
        </authorList>
    </citation>
    <scope>NUCLEOTIDE SEQUENCE</scope>
    <source>
        <strain evidence="13">PB745_01</strain>
        <tissue evidence="13">Gill</tissue>
    </source>
</reference>
<evidence type="ECO:0000256" key="1">
    <source>
        <dbReference type="ARBA" id="ARBA00004496"/>
    </source>
</evidence>
<dbReference type="InterPro" id="IPR046792">
    <property type="entry name" value="Peptidase_C54_cat"/>
</dbReference>
<dbReference type="GO" id="GO:0005737">
    <property type="term" value="C:cytoplasm"/>
    <property type="evidence" value="ECO:0007669"/>
    <property type="project" value="UniProtKB-SubCell"/>
</dbReference>
<evidence type="ECO:0000259" key="12">
    <source>
        <dbReference type="Pfam" id="PF03416"/>
    </source>
</evidence>
<dbReference type="Proteomes" id="UP001286313">
    <property type="component" value="Unassembled WGS sequence"/>
</dbReference>
<dbReference type="Pfam" id="PF03416">
    <property type="entry name" value="Peptidase_C54"/>
    <property type="match status" value="1"/>
</dbReference>
<keyword evidence="4 11" id="KW-0963">Cytoplasm</keyword>
<dbReference type="GO" id="GO:0034727">
    <property type="term" value="P:piecemeal microautophagy of the nucleus"/>
    <property type="evidence" value="ECO:0007669"/>
    <property type="project" value="TreeGrafter"/>
</dbReference>
<dbReference type="GO" id="GO:0000045">
    <property type="term" value="P:autophagosome assembly"/>
    <property type="evidence" value="ECO:0007669"/>
    <property type="project" value="TreeGrafter"/>
</dbReference>
<comment type="subcellular location">
    <subcellularLocation>
        <location evidence="1 11">Cytoplasm</location>
    </subcellularLocation>
</comment>
<evidence type="ECO:0000256" key="4">
    <source>
        <dbReference type="ARBA" id="ARBA00022490"/>
    </source>
</evidence>
<dbReference type="InterPro" id="IPR038765">
    <property type="entry name" value="Papain-like_cys_pep_sf"/>
</dbReference>
<keyword evidence="6 11" id="KW-0378">Hydrolase</keyword>
<keyword evidence="3" id="KW-0813">Transport</keyword>
<keyword evidence="7" id="KW-0788">Thiol protease</keyword>
<proteinExistence type="inferred from homology"/>